<keyword evidence="3" id="KW-1185">Reference proteome</keyword>
<dbReference type="InterPro" id="IPR008991">
    <property type="entry name" value="Translation_prot_SH3-like_sf"/>
</dbReference>
<dbReference type="Gene3D" id="2.30.30.30">
    <property type="match status" value="1"/>
</dbReference>
<gene>
    <name evidence="2" type="primary">efp</name>
    <name evidence="2" type="ORF">SNAT2548_LOCUS16432</name>
</gene>
<comment type="caution">
    <text evidence="2">The sequence shown here is derived from an EMBL/GenBank/DDBJ whole genome shotgun (WGS) entry which is preliminary data.</text>
</comment>
<dbReference type="PANTHER" id="PTHR30053:SF14">
    <property type="entry name" value="TRANSLATION ELONGATION FACTOR KOW-LIKE DOMAIN-CONTAINING PROTEIN"/>
    <property type="match status" value="1"/>
</dbReference>
<dbReference type="Proteomes" id="UP000604046">
    <property type="component" value="Unassembled WGS sequence"/>
</dbReference>
<feature type="domain" description="Translation elongation factor KOW-like" evidence="1">
    <location>
        <begin position="35"/>
        <end position="90"/>
    </location>
</feature>
<dbReference type="PANTHER" id="PTHR30053">
    <property type="entry name" value="ELONGATION FACTOR P"/>
    <property type="match status" value="1"/>
</dbReference>
<dbReference type="AlphaFoldDB" id="A0A812P167"/>
<evidence type="ECO:0000259" key="1">
    <source>
        <dbReference type="Pfam" id="PF08207"/>
    </source>
</evidence>
<dbReference type="InterPro" id="IPR013185">
    <property type="entry name" value="Transl_elong_KOW-like"/>
</dbReference>
<protein>
    <submittedName>
        <fullName evidence="2">Efp protein</fullName>
    </submittedName>
</protein>
<name>A0A812P167_9DINO</name>
<evidence type="ECO:0000313" key="3">
    <source>
        <dbReference type="Proteomes" id="UP000604046"/>
    </source>
</evidence>
<reference evidence="2" key="1">
    <citation type="submission" date="2021-02" db="EMBL/GenBank/DDBJ databases">
        <authorList>
            <person name="Dougan E. K."/>
            <person name="Rhodes N."/>
            <person name="Thang M."/>
            <person name="Chan C."/>
        </authorList>
    </citation>
    <scope>NUCLEOTIDE SEQUENCE</scope>
</reference>
<sequence>MLMLWRASAAGRCVAAAQRSVNSRAFSSRALIPVTEVRKGMYIKIEDKYGEVKVFHPHKQGRGAASYNVTYDELDTGKERLHKFTASSKVTRIEPDREECQVLYTKGSGKEEKIVVLADAEYNEVEVPLAYFQGHSSVPDGATATLYKDDNDIIKIVLKS</sequence>
<dbReference type="EMBL" id="CAJNDS010002080">
    <property type="protein sequence ID" value="CAE7312928.1"/>
    <property type="molecule type" value="Genomic_DNA"/>
</dbReference>
<dbReference type="SUPFAM" id="SSF50104">
    <property type="entry name" value="Translation proteins SH3-like domain"/>
    <property type="match status" value="1"/>
</dbReference>
<organism evidence="2 3">
    <name type="scientific">Symbiodinium natans</name>
    <dbReference type="NCBI Taxonomy" id="878477"/>
    <lineage>
        <taxon>Eukaryota</taxon>
        <taxon>Sar</taxon>
        <taxon>Alveolata</taxon>
        <taxon>Dinophyceae</taxon>
        <taxon>Suessiales</taxon>
        <taxon>Symbiodiniaceae</taxon>
        <taxon>Symbiodinium</taxon>
    </lineage>
</organism>
<dbReference type="InterPro" id="IPR020599">
    <property type="entry name" value="Transl_elong_fac_P/YeiP"/>
</dbReference>
<proteinExistence type="predicted"/>
<accession>A0A812P167</accession>
<dbReference type="Pfam" id="PF08207">
    <property type="entry name" value="EFP_N"/>
    <property type="match status" value="1"/>
</dbReference>
<evidence type="ECO:0000313" key="2">
    <source>
        <dbReference type="EMBL" id="CAE7312928.1"/>
    </source>
</evidence>
<dbReference type="GO" id="GO:0005737">
    <property type="term" value="C:cytoplasm"/>
    <property type="evidence" value="ECO:0007669"/>
    <property type="project" value="TreeGrafter"/>
</dbReference>
<dbReference type="GO" id="GO:0003746">
    <property type="term" value="F:translation elongation factor activity"/>
    <property type="evidence" value="ECO:0007669"/>
    <property type="project" value="TreeGrafter"/>
</dbReference>
<dbReference type="InterPro" id="IPR014722">
    <property type="entry name" value="Rib_uL2_dom2"/>
</dbReference>
<dbReference type="OrthoDB" id="10259892at2759"/>